<dbReference type="InterPro" id="IPR005077">
    <property type="entry name" value="Peptidase_C11"/>
</dbReference>
<dbReference type="PANTHER" id="PTHR37835">
    <property type="entry name" value="ALPHA-CLOSTRIPAIN"/>
    <property type="match status" value="1"/>
</dbReference>
<reference evidence="3" key="1">
    <citation type="journal article" date="2020" name="mSystems">
        <title>Genome- and Community-Level Interaction Insights into Carbon Utilization and Element Cycling Functions of Hydrothermarchaeota in Hydrothermal Sediment.</title>
        <authorList>
            <person name="Zhou Z."/>
            <person name="Liu Y."/>
            <person name="Xu W."/>
            <person name="Pan J."/>
            <person name="Luo Z.H."/>
            <person name="Li M."/>
        </authorList>
    </citation>
    <scope>NUCLEOTIDE SEQUENCE [LARGE SCALE GENOMIC DNA]</scope>
    <source>
        <strain evidence="3">SpSt-464</strain>
    </source>
</reference>
<evidence type="ECO:0000259" key="2">
    <source>
        <dbReference type="Pfam" id="PF18962"/>
    </source>
</evidence>
<dbReference type="PANTHER" id="PTHR37835:SF1">
    <property type="entry name" value="ALPHA-CLOSTRIPAIN"/>
    <property type="match status" value="1"/>
</dbReference>
<organism evidence="3">
    <name type="scientific">candidate division WOR-3 bacterium</name>
    <dbReference type="NCBI Taxonomy" id="2052148"/>
    <lineage>
        <taxon>Bacteria</taxon>
        <taxon>Bacteria division WOR-3</taxon>
    </lineage>
</organism>
<keyword evidence="1" id="KW-0472">Membrane</keyword>
<name>A0A7C3N9Z1_UNCW3</name>
<evidence type="ECO:0000256" key="1">
    <source>
        <dbReference type="SAM" id="Phobius"/>
    </source>
</evidence>
<dbReference type="InterPro" id="IPR026444">
    <property type="entry name" value="Secre_tail"/>
</dbReference>
<dbReference type="NCBIfam" id="TIGR04183">
    <property type="entry name" value="Por_Secre_tail"/>
    <property type="match status" value="1"/>
</dbReference>
<comment type="caution">
    <text evidence="3">The sequence shown here is derived from an EMBL/GenBank/DDBJ whole genome shotgun (WGS) entry which is preliminary data.</text>
</comment>
<dbReference type="Pfam" id="PF03415">
    <property type="entry name" value="Peptidase_C11"/>
    <property type="match status" value="1"/>
</dbReference>
<keyword evidence="1" id="KW-1133">Transmembrane helix</keyword>
<proteinExistence type="predicted"/>
<dbReference type="Gene3D" id="3.40.50.11970">
    <property type="match status" value="1"/>
</dbReference>
<dbReference type="Pfam" id="PF18962">
    <property type="entry name" value="Por_Secre_tail"/>
    <property type="match status" value="1"/>
</dbReference>
<keyword evidence="1" id="KW-0812">Transmembrane</keyword>
<protein>
    <submittedName>
        <fullName evidence="3">T9SS type A sorting domain-containing protein</fullName>
    </submittedName>
</protein>
<accession>A0A7C3N9Z1</accession>
<feature type="transmembrane region" description="Helical" evidence="1">
    <location>
        <begin position="7"/>
        <end position="26"/>
    </location>
</feature>
<feature type="domain" description="Secretion system C-terminal sorting" evidence="2">
    <location>
        <begin position="549"/>
        <end position="618"/>
    </location>
</feature>
<gene>
    <name evidence="3" type="ORF">ENS15_03620</name>
</gene>
<evidence type="ECO:0000313" key="3">
    <source>
        <dbReference type="EMBL" id="HFK23721.1"/>
    </source>
</evidence>
<sequence>MKKLPILFIIFLPIFLISKNLFIGYFCSDNNMYNGFLKNYEQMVRISKDLKNTDIIIFLDSYTLSYTLKIYEGKSETLKISENTNSGDFETISNFFSNFYKYDYDLRIMVLWDHGNGWYNFTTKKKSIFFDNHPFDFISITEGELKNIFVDIYKKTGKKTDLLIFDACLMQCVEVDYELKDYVSYIVGSEGIVPYNGFPYDKILLVVDSLKDPEKISKGIVESYYEFYVDSSYSNLTLSSIRTSNFVEDVKNLKFEKRDEFSVIDDIDVSCDFKNSLVLNKTKNERYKGIKLFFPKNFSTLYNLYKDYINLSLDKDFYIIKKEFITYNIEDTFSPLPVKNVSIVDKDDNNFQIDFEKSYDFSVIKEYNITHSNSFTLYYENFDSIPKDFSGDIHLWDLTPYSKPYSLFSKNFSFEIFLPEKENIISFYYKGLFGDSTFKIYLNGKKLKFLESEITNWKRFILKVDSGYVKIVFNESIDQDYFIYLDEFKIYRLQKFYKTFLNENYGKVHKIGNGENLLFVEAIDIYGNISPIDTIIEFLVNDTVKTYPYPNPAKNNINIFSGYKGVYNIFIYTSDGKKVYEKNGIKNDDEIIINIEKFKSGLYFYLLDIEGKKMKGKFFVER</sequence>
<dbReference type="EMBL" id="DSTT01000005">
    <property type="protein sequence ID" value="HFK23721.1"/>
    <property type="molecule type" value="Genomic_DNA"/>
</dbReference>
<dbReference type="AlphaFoldDB" id="A0A7C3N9Z1"/>